<sequence length="102" mass="11450">MRHKKRQPHRASDPAKLATKAVADDLTLQSRTIGALPIINRFIDRLNLHSLLNQFLPWEDGRSKVATSTAILLLVKNILLSREPIYGLAQWAAAYQPELLGL</sequence>
<dbReference type="EMBL" id="SJPN01000002">
    <property type="protein sequence ID" value="TWU05848.1"/>
    <property type="molecule type" value="Genomic_DNA"/>
</dbReference>
<keyword evidence="3" id="KW-1185">Reference proteome</keyword>
<comment type="caution">
    <text evidence="2">The sequence shown here is derived from an EMBL/GenBank/DDBJ whole genome shotgun (WGS) entry which is preliminary data.</text>
</comment>
<accession>A0A5C6B1S0</accession>
<protein>
    <recommendedName>
        <fullName evidence="1">DUF4277 domain-containing protein</fullName>
    </recommendedName>
</protein>
<evidence type="ECO:0000313" key="2">
    <source>
        <dbReference type="EMBL" id="TWU05848.1"/>
    </source>
</evidence>
<dbReference type="OrthoDB" id="258922at2"/>
<dbReference type="AlphaFoldDB" id="A0A5C6B1S0"/>
<name>A0A5C6B1S0_9BACT</name>
<gene>
    <name evidence="2" type="ORF">Pla52n_15630</name>
</gene>
<dbReference type="Pfam" id="PF14104">
    <property type="entry name" value="DUF4277"/>
    <property type="match status" value="1"/>
</dbReference>
<dbReference type="InterPro" id="IPR025457">
    <property type="entry name" value="DUF4277"/>
</dbReference>
<evidence type="ECO:0000313" key="3">
    <source>
        <dbReference type="Proteomes" id="UP000320176"/>
    </source>
</evidence>
<dbReference type="Proteomes" id="UP000320176">
    <property type="component" value="Unassembled WGS sequence"/>
</dbReference>
<organism evidence="2 3">
    <name type="scientific">Stieleria varia</name>
    <dbReference type="NCBI Taxonomy" id="2528005"/>
    <lineage>
        <taxon>Bacteria</taxon>
        <taxon>Pseudomonadati</taxon>
        <taxon>Planctomycetota</taxon>
        <taxon>Planctomycetia</taxon>
        <taxon>Pirellulales</taxon>
        <taxon>Pirellulaceae</taxon>
        <taxon>Stieleria</taxon>
    </lineage>
</organism>
<evidence type="ECO:0000259" key="1">
    <source>
        <dbReference type="Pfam" id="PF14104"/>
    </source>
</evidence>
<proteinExistence type="predicted"/>
<reference evidence="2 3" key="1">
    <citation type="submission" date="2019-02" db="EMBL/GenBank/DDBJ databases">
        <title>Deep-cultivation of Planctomycetes and their phenomic and genomic characterization uncovers novel biology.</title>
        <authorList>
            <person name="Wiegand S."/>
            <person name="Jogler M."/>
            <person name="Boedeker C."/>
            <person name="Pinto D."/>
            <person name="Vollmers J."/>
            <person name="Rivas-Marin E."/>
            <person name="Kohn T."/>
            <person name="Peeters S.H."/>
            <person name="Heuer A."/>
            <person name="Rast P."/>
            <person name="Oberbeckmann S."/>
            <person name="Bunk B."/>
            <person name="Jeske O."/>
            <person name="Meyerdierks A."/>
            <person name="Storesund J.E."/>
            <person name="Kallscheuer N."/>
            <person name="Luecker S."/>
            <person name="Lage O.M."/>
            <person name="Pohl T."/>
            <person name="Merkel B.J."/>
            <person name="Hornburger P."/>
            <person name="Mueller R.-W."/>
            <person name="Bruemmer F."/>
            <person name="Labrenz M."/>
            <person name="Spormann A.M."/>
            <person name="Op Den Camp H."/>
            <person name="Overmann J."/>
            <person name="Amann R."/>
            <person name="Jetten M.S.M."/>
            <person name="Mascher T."/>
            <person name="Medema M.H."/>
            <person name="Devos D.P."/>
            <person name="Kaster A.-K."/>
            <person name="Ovreas L."/>
            <person name="Rohde M."/>
            <person name="Galperin M.Y."/>
            <person name="Jogler C."/>
        </authorList>
    </citation>
    <scope>NUCLEOTIDE SEQUENCE [LARGE SCALE GENOMIC DNA]</scope>
    <source>
        <strain evidence="2 3">Pla52n</strain>
    </source>
</reference>
<feature type="domain" description="DUF4277" evidence="1">
    <location>
        <begin position="29"/>
        <end position="98"/>
    </location>
</feature>
<dbReference type="RefSeq" id="WP_146519036.1">
    <property type="nucleotide sequence ID" value="NZ_CP151726.1"/>
</dbReference>